<dbReference type="GO" id="GO:0043386">
    <property type="term" value="P:mycotoxin biosynthetic process"/>
    <property type="evidence" value="ECO:0007669"/>
    <property type="project" value="InterPro"/>
</dbReference>
<reference evidence="4" key="1">
    <citation type="submission" date="2016-03" db="EMBL/GenBank/DDBJ databases">
        <authorList>
            <person name="Guldener U."/>
        </authorList>
    </citation>
    <scope>NUCLEOTIDE SEQUENCE [LARGE SCALE GENOMIC DNA]</scope>
    <source>
        <strain evidence="4">04CH-RAC-A.6.1</strain>
    </source>
</reference>
<dbReference type="PANTHER" id="PTHR33365:SF7">
    <property type="entry name" value="TAT PATHWAY SIGNAL SEQUENCE"/>
    <property type="match status" value="1"/>
</dbReference>
<keyword evidence="2" id="KW-1133">Transmembrane helix</keyword>
<gene>
    <name evidence="3" type="ORF">RAG0_13938</name>
</gene>
<dbReference type="InterPro" id="IPR021765">
    <property type="entry name" value="UstYa-like"/>
</dbReference>
<sequence length="276" mass="31282">MEPVTAETPFLKDNKHSPDSSIDGYLRTKPEKRSWIRRNIKAISIHLILVITYTTTVAATLNLYFKPNFRRSPVYSPANVGAHYESIKISDSPADVGKSLYVGGPSSGKDAEWYKLLHYHNIRLTAEDLQELNATSIPLGSGGYQGMLAVMHELHCLKLVREALHPEYYWKEKSEKEIRSMKGHNEHCIDALRMAVMCRADVTVFPFHWKSGTRLPSPTWSQNHECVNWDVLQKWMDTRVVDVKAPGVLTHPKWGPSYPNGQRIEEPNGPVVIPPG</sequence>
<protein>
    <recommendedName>
        <fullName evidence="5">DUF3328 domain protein</fullName>
    </recommendedName>
</protein>
<proteinExistence type="inferred from homology"/>
<evidence type="ECO:0000313" key="3">
    <source>
        <dbReference type="EMBL" id="CZT09067.1"/>
    </source>
</evidence>
<keyword evidence="2" id="KW-0812">Transmembrane</keyword>
<dbReference type="AlphaFoldDB" id="A0A1E1LEZ9"/>
<name>A0A1E1LEZ9_9HELO</name>
<accession>A0A1E1LEZ9</accession>
<feature type="transmembrane region" description="Helical" evidence="2">
    <location>
        <begin position="42"/>
        <end position="65"/>
    </location>
</feature>
<evidence type="ECO:0008006" key="5">
    <source>
        <dbReference type="Google" id="ProtNLM"/>
    </source>
</evidence>
<keyword evidence="4" id="KW-1185">Reference proteome</keyword>
<dbReference type="Pfam" id="PF11807">
    <property type="entry name" value="UstYa"/>
    <property type="match status" value="1"/>
</dbReference>
<comment type="similarity">
    <text evidence="1">Belongs to the ustYa family.</text>
</comment>
<organism evidence="3 4">
    <name type="scientific">Rhynchosporium agropyri</name>
    <dbReference type="NCBI Taxonomy" id="914238"/>
    <lineage>
        <taxon>Eukaryota</taxon>
        <taxon>Fungi</taxon>
        <taxon>Dikarya</taxon>
        <taxon>Ascomycota</taxon>
        <taxon>Pezizomycotina</taxon>
        <taxon>Leotiomycetes</taxon>
        <taxon>Helotiales</taxon>
        <taxon>Ploettnerulaceae</taxon>
        <taxon>Rhynchosporium</taxon>
    </lineage>
</organism>
<keyword evidence="2" id="KW-0472">Membrane</keyword>
<evidence type="ECO:0000313" key="4">
    <source>
        <dbReference type="Proteomes" id="UP000178912"/>
    </source>
</evidence>
<dbReference type="PANTHER" id="PTHR33365">
    <property type="entry name" value="YALI0B05434P"/>
    <property type="match status" value="1"/>
</dbReference>
<evidence type="ECO:0000256" key="1">
    <source>
        <dbReference type="ARBA" id="ARBA00035112"/>
    </source>
</evidence>
<evidence type="ECO:0000256" key="2">
    <source>
        <dbReference type="SAM" id="Phobius"/>
    </source>
</evidence>
<dbReference type="EMBL" id="FJUX01000110">
    <property type="protein sequence ID" value="CZT09067.1"/>
    <property type="molecule type" value="Genomic_DNA"/>
</dbReference>
<dbReference type="Proteomes" id="UP000178912">
    <property type="component" value="Unassembled WGS sequence"/>
</dbReference>
<dbReference type="OrthoDB" id="3687641at2759"/>